<evidence type="ECO:0000313" key="3">
    <source>
        <dbReference type="Proteomes" id="UP001515480"/>
    </source>
</evidence>
<keyword evidence="1" id="KW-1133">Transmembrane helix</keyword>
<feature type="transmembrane region" description="Helical" evidence="1">
    <location>
        <begin position="213"/>
        <end position="234"/>
    </location>
</feature>
<dbReference type="Pfam" id="PF15993">
    <property type="entry name" value="Fuseless"/>
    <property type="match status" value="1"/>
</dbReference>
<keyword evidence="3" id="KW-1185">Reference proteome</keyword>
<gene>
    <name evidence="2" type="ORF">AB1Y20_002150</name>
</gene>
<name>A0AB34J739_PRYPA</name>
<dbReference type="PANTHER" id="PTHR35270">
    <property type="entry name" value="FUSELESS, ISOFORM A"/>
    <property type="match status" value="1"/>
</dbReference>
<feature type="transmembrane region" description="Helical" evidence="1">
    <location>
        <begin position="131"/>
        <end position="153"/>
    </location>
</feature>
<dbReference type="EMBL" id="JBGBPQ010000011">
    <property type="protein sequence ID" value="KAL1515528.1"/>
    <property type="molecule type" value="Genomic_DNA"/>
</dbReference>
<organism evidence="2 3">
    <name type="scientific">Prymnesium parvum</name>
    <name type="common">Toxic golden alga</name>
    <dbReference type="NCBI Taxonomy" id="97485"/>
    <lineage>
        <taxon>Eukaryota</taxon>
        <taxon>Haptista</taxon>
        <taxon>Haptophyta</taxon>
        <taxon>Prymnesiophyceae</taxon>
        <taxon>Prymnesiales</taxon>
        <taxon>Prymnesiaceae</taxon>
        <taxon>Prymnesium</taxon>
    </lineage>
</organism>
<dbReference type="InterPro" id="IPR032751">
    <property type="entry name" value="Fuseless"/>
</dbReference>
<dbReference type="PANTHER" id="PTHR35270:SF2">
    <property type="entry name" value="FUSELESS, ISOFORM A"/>
    <property type="match status" value="1"/>
</dbReference>
<evidence type="ECO:0000313" key="2">
    <source>
        <dbReference type="EMBL" id="KAL1515528.1"/>
    </source>
</evidence>
<dbReference type="Proteomes" id="UP001515480">
    <property type="component" value="Unassembled WGS sequence"/>
</dbReference>
<comment type="caution">
    <text evidence="2">The sequence shown here is derived from an EMBL/GenBank/DDBJ whole genome shotgun (WGS) entry which is preliminary data.</text>
</comment>
<reference evidence="2 3" key="1">
    <citation type="journal article" date="2024" name="Science">
        <title>Giant polyketide synthase enzymes in the biosynthesis of giant marine polyether toxins.</title>
        <authorList>
            <person name="Fallon T.R."/>
            <person name="Shende V.V."/>
            <person name="Wierzbicki I.H."/>
            <person name="Pendleton A.L."/>
            <person name="Watervoot N.F."/>
            <person name="Auber R.P."/>
            <person name="Gonzalez D.J."/>
            <person name="Wisecaver J.H."/>
            <person name="Moore B.S."/>
        </authorList>
    </citation>
    <scope>NUCLEOTIDE SEQUENCE [LARGE SCALE GENOMIC DNA]</scope>
    <source>
        <strain evidence="2 3">12B1</strain>
    </source>
</reference>
<accession>A0AB34J739</accession>
<keyword evidence="1" id="KW-0472">Membrane</keyword>
<feature type="transmembrane region" description="Helical" evidence="1">
    <location>
        <begin position="99"/>
        <end position="119"/>
    </location>
</feature>
<keyword evidence="1" id="KW-0812">Transmembrane</keyword>
<proteinExistence type="predicted"/>
<protein>
    <recommendedName>
        <fullName evidence="4">MARVEL domain-containing protein</fullName>
    </recommendedName>
</protein>
<sequence length="331" mass="36546">MLRSIWTSGVSSIFRRISTNFRVRKMRCAADAVDTRVRSATTDGVVSRANLGTTDGKPGHGHHGLHGLHGPVLTLSAFGWPRDVPTPSSDHRRDMLLELMMALVIAACVASAWRGAWWILDFQFLTYHPTWSAAASFLIGGAMLFCLAALQLLLAARAHERETRWWWVADLLFSYAGFWCSVFVWRGIWQLWDHALGEEYGFPLLPAPTSDKIAAGAWLSHGVGVFILVCLDSLRALNAPPMMIVFDSEMPLFGARTTPGLHGLTGLARFKRLPQKMDEVAWRAALGLPQVPPKVQVPMQVATFAAKLKQRARVGGDANRMGPGSTDREYA</sequence>
<feature type="transmembrane region" description="Helical" evidence="1">
    <location>
        <begin position="165"/>
        <end position="185"/>
    </location>
</feature>
<evidence type="ECO:0008006" key="4">
    <source>
        <dbReference type="Google" id="ProtNLM"/>
    </source>
</evidence>
<dbReference type="AlphaFoldDB" id="A0AB34J739"/>
<evidence type="ECO:0000256" key="1">
    <source>
        <dbReference type="SAM" id="Phobius"/>
    </source>
</evidence>